<evidence type="ECO:0000313" key="2">
    <source>
        <dbReference type="Proteomes" id="UP000799770"/>
    </source>
</evidence>
<accession>A0A6A5ZVL6</accession>
<dbReference type="EMBL" id="ML977311">
    <property type="protein sequence ID" value="KAF2122301.1"/>
    <property type="molecule type" value="Genomic_DNA"/>
</dbReference>
<organism evidence="1 2">
    <name type="scientific">Lophiotrema nucula</name>
    <dbReference type="NCBI Taxonomy" id="690887"/>
    <lineage>
        <taxon>Eukaryota</taxon>
        <taxon>Fungi</taxon>
        <taxon>Dikarya</taxon>
        <taxon>Ascomycota</taxon>
        <taxon>Pezizomycotina</taxon>
        <taxon>Dothideomycetes</taxon>
        <taxon>Pleosporomycetidae</taxon>
        <taxon>Pleosporales</taxon>
        <taxon>Lophiotremataceae</taxon>
        <taxon>Lophiotrema</taxon>
    </lineage>
</organism>
<proteinExistence type="predicted"/>
<dbReference type="AlphaFoldDB" id="A0A6A5ZVL6"/>
<protein>
    <submittedName>
        <fullName evidence="1">Uncharacterized protein</fullName>
    </submittedName>
</protein>
<sequence length="144" mass="15829">MQSCQSRLRLSLKWKTGAQEASVRLEAYQAFGVKGGILVGVQCQHENAGPLETIGVEVSRCRAQTRRRALQKGKLTRFGRQPAPAAAKVPTPSTAGRFHHRPFLKSLVASISFRLPSTSRRDLWSEPHLATHAALKIAHMLIGP</sequence>
<name>A0A6A5ZVL6_9PLEO</name>
<reference evidence="1" key="1">
    <citation type="journal article" date="2020" name="Stud. Mycol.">
        <title>101 Dothideomycetes genomes: a test case for predicting lifestyles and emergence of pathogens.</title>
        <authorList>
            <person name="Haridas S."/>
            <person name="Albert R."/>
            <person name="Binder M."/>
            <person name="Bloem J."/>
            <person name="Labutti K."/>
            <person name="Salamov A."/>
            <person name="Andreopoulos B."/>
            <person name="Baker S."/>
            <person name="Barry K."/>
            <person name="Bills G."/>
            <person name="Bluhm B."/>
            <person name="Cannon C."/>
            <person name="Castanera R."/>
            <person name="Culley D."/>
            <person name="Daum C."/>
            <person name="Ezra D."/>
            <person name="Gonzalez J."/>
            <person name="Henrissat B."/>
            <person name="Kuo A."/>
            <person name="Liang C."/>
            <person name="Lipzen A."/>
            <person name="Lutzoni F."/>
            <person name="Magnuson J."/>
            <person name="Mondo S."/>
            <person name="Nolan M."/>
            <person name="Ohm R."/>
            <person name="Pangilinan J."/>
            <person name="Park H.-J."/>
            <person name="Ramirez L."/>
            <person name="Alfaro M."/>
            <person name="Sun H."/>
            <person name="Tritt A."/>
            <person name="Yoshinaga Y."/>
            <person name="Zwiers L.-H."/>
            <person name="Turgeon B."/>
            <person name="Goodwin S."/>
            <person name="Spatafora J."/>
            <person name="Crous P."/>
            <person name="Grigoriev I."/>
        </authorList>
    </citation>
    <scope>NUCLEOTIDE SEQUENCE</scope>
    <source>
        <strain evidence="1">CBS 627.86</strain>
    </source>
</reference>
<dbReference type="Proteomes" id="UP000799770">
    <property type="component" value="Unassembled WGS sequence"/>
</dbReference>
<keyword evidence="2" id="KW-1185">Reference proteome</keyword>
<evidence type="ECO:0000313" key="1">
    <source>
        <dbReference type="EMBL" id="KAF2122301.1"/>
    </source>
</evidence>
<gene>
    <name evidence="1" type="ORF">BDV96DRAFT_141595</name>
</gene>